<evidence type="ECO:0000256" key="1">
    <source>
        <dbReference type="SAM" id="MobiDB-lite"/>
    </source>
</evidence>
<evidence type="ECO:0000313" key="3">
    <source>
        <dbReference type="Proteomes" id="UP000011115"/>
    </source>
</evidence>
<sequence length="149" mass="16926">MHKIFQIKEKIIIVRDKPSPVRASRKSRDCGSSWLSEAETVMASSIISAIPRTFEAQKTAHRSFRIPTVLDFTPKQEIGNRVEVAAEETVVTTTGTQVENEDNCLGMRAEEDEAEESMKEEEEDEAAERINITTDWRALERERVGKESE</sequence>
<reference evidence="3" key="1">
    <citation type="journal article" date="2011" name="Nature">
        <title>Genome sequence and analysis of the tuber crop potato.</title>
        <authorList>
            <consortium name="The Potato Genome Sequencing Consortium"/>
        </authorList>
    </citation>
    <scope>NUCLEOTIDE SEQUENCE [LARGE SCALE GENOMIC DNA]</scope>
    <source>
        <strain evidence="3">cv. DM1-3 516 R44</strain>
    </source>
</reference>
<dbReference type="Proteomes" id="UP000011115">
    <property type="component" value="Unassembled WGS sequence"/>
</dbReference>
<proteinExistence type="predicted"/>
<organism evidence="2 3">
    <name type="scientific">Solanum tuberosum</name>
    <name type="common">Potato</name>
    <dbReference type="NCBI Taxonomy" id="4113"/>
    <lineage>
        <taxon>Eukaryota</taxon>
        <taxon>Viridiplantae</taxon>
        <taxon>Streptophyta</taxon>
        <taxon>Embryophyta</taxon>
        <taxon>Tracheophyta</taxon>
        <taxon>Spermatophyta</taxon>
        <taxon>Magnoliopsida</taxon>
        <taxon>eudicotyledons</taxon>
        <taxon>Gunneridae</taxon>
        <taxon>Pentapetalae</taxon>
        <taxon>asterids</taxon>
        <taxon>lamiids</taxon>
        <taxon>Solanales</taxon>
        <taxon>Solanaceae</taxon>
        <taxon>Solanoideae</taxon>
        <taxon>Solaneae</taxon>
        <taxon>Solanum</taxon>
    </lineage>
</organism>
<feature type="region of interest" description="Disordered" evidence="1">
    <location>
        <begin position="109"/>
        <end position="131"/>
    </location>
</feature>
<dbReference type="AlphaFoldDB" id="M1DRF8"/>
<evidence type="ECO:0000313" key="2">
    <source>
        <dbReference type="EnsemblPlants" id="PGSC0003DMT400093197"/>
    </source>
</evidence>
<dbReference type="HOGENOM" id="CLU_1752968_0_0_1"/>
<dbReference type="InParanoid" id="M1DRF8"/>
<name>M1DRF8_SOLTU</name>
<dbReference type="Gramene" id="PGSC0003DMT400093197">
    <property type="protein sequence ID" value="PGSC0003DMT400093197"/>
    <property type="gene ID" value="PGSC0003DMG400042768"/>
</dbReference>
<dbReference type="PaxDb" id="4113-PGSC0003DMT400093197"/>
<keyword evidence="3" id="KW-1185">Reference proteome</keyword>
<feature type="compositionally biased region" description="Acidic residues" evidence="1">
    <location>
        <begin position="110"/>
        <end position="126"/>
    </location>
</feature>
<reference evidence="2" key="2">
    <citation type="submission" date="2015-06" db="UniProtKB">
        <authorList>
            <consortium name="EnsemblPlants"/>
        </authorList>
    </citation>
    <scope>IDENTIFICATION</scope>
    <source>
        <strain evidence="2">DM1-3 516 R44</strain>
    </source>
</reference>
<protein>
    <submittedName>
        <fullName evidence="2">Uncharacterized protein</fullName>
    </submittedName>
</protein>
<accession>M1DRF8</accession>
<dbReference type="EnsemblPlants" id="PGSC0003DMT400093197">
    <property type="protein sequence ID" value="PGSC0003DMT400093197"/>
    <property type="gene ID" value="PGSC0003DMG400042768"/>
</dbReference>